<sequence length="241" mass="26791">MIWVLLAALSLGGCGVAQDEPHDSGPPDYRYRLTVEVDTPEGVRSGSSVIEVTQRLGRSGASPAHQAVYRRLQGKAVAVDLPDNRVLFALLRSDDNIEWASYVMQDIAPDIEWESWSERLDNMLLLEGPQDLPRYWPRAGKPGTRSALPMLVTFGELDDPTSVERVDPDDFAASFGEGVSLKRIRVQMTDDPVTTGIEERLGWLPNYYDKMLDGQRLNSVHAEHRLANDLSQGAFSKGILQ</sequence>
<comment type="caution">
    <text evidence="1">The sequence shown here is derived from an EMBL/GenBank/DDBJ whole genome shotgun (WGS) entry which is preliminary data.</text>
</comment>
<dbReference type="EMBL" id="WUBR01000003">
    <property type="protein sequence ID" value="MWV28738.1"/>
    <property type="molecule type" value="Genomic_DNA"/>
</dbReference>
<gene>
    <name evidence="1" type="ORF">GRF63_12560</name>
</gene>
<keyword evidence="2" id="KW-1185">Reference proteome</keyword>
<evidence type="ECO:0000313" key="1">
    <source>
        <dbReference type="EMBL" id="MWV28738.1"/>
    </source>
</evidence>
<dbReference type="AlphaFoldDB" id="A0A844XGN8"/>
<organism evidence="1 2">
    <name type="scientific">Aurantiacibacter rhizosphaerae</name>
    <dbReference type="NCBI Taxonomy" id="2691582"/>
    <lineage>
        <taxon>Bacteria</taxon>
        <taxon>Pseudomonadati</taxon>
        <taxon>Pseudomonadota</taxon>
        <taxon>Alphaproteobacteria</taxon>
        <taxon>Sphingomonadales</taxon>
        <taxon>Erythrobacteraceae</taxon>
        <taxon>Aurantiacibacter</taxon>
    </lineage>
</organism>
<evidence type="ECO:0000313" key="2">
    <source>
        <dbReference type="Proteomes" id="UP000461409"/>
    </source>
</evidence>
<accession>A0A844XGN8</accession>
<protein>
    <submittedName>
        <fullName evidence="1">Uncharacterized protein</fullName>
    </submittedName>
</protein>
<reference evidence="1 2" key="1">
    <citation type="submission" date="2019-12" db="EMBL/GenBank/DDBJ databases">
        <authorList>
            <person name="Lee S.D."/>
        </authorList>
    </citation>
    <scope>NUCLEOTIDE SEQUENCE [LARGE SCALE GENOMIC DNA]</scope>
    <source>
        <strain evidence="1 2">GH3-10</strain>
    </source>
</reference>
<dbReference type="RefSeq" id="WP_160486406.1">
    <property type="nucleotide sequence ID" value="NZ_WUBR01000003.1"/>
</dbReference>
<dbReference type="Proteomes" id="UP000461409">
    <property type="component" value="Unassembled WGS sequence"/>
</dbReference>
<name>A0A844XGN8_9SPHN</name>
<proteinExistence type="predicted"/>
<reference evidence="1 2" key="2">
    <citation type="submission" date="2020-02" db="EMBL/GenBank/DDBJ databases">
        <title>Erythrobacter dongmakensis sp. nov., isolated from a tidal mudflat.</title>
        <authorList>
            <person name="Kim I.S."/>
        </authorList>
    </citation>
    <scope>NUCLEOTIDE SEQUENCE [LARGE SCALE GENOMIC DNA]</scope>
    <source>
        <strain evidence="1 2">GH3-10</strain>
    </source>
</reference>